<dbReference type="EMBL" id="LGRX02000421">
    <property type="protein sequence ID" value="KAK3288660.1"/>
    <property type="molecule type" value="Genomic_DNA"/>
</dbReference>
<dbReference type="GO" id="GO:0019784">
    <property type="term" value="F:deNEDDylase activity"/>
    <property type="evidence" value="ECO:0007669"/>
    <property type="project" value="InterPro"/>
</dbReference>
<feature type="domain" description="Ubiquitin-like protease family profile" evidence="6">
    <location>
        <begin position="1317"/>
        <end position="1484"/>
    </location>
</feature>
<protein>
    <recommendedName>
        <fullName evidence="6">Ubiquitin-like protease family profile domain-containing protein</fullName>
    </recommendedName>
</protein>
<dbReference type="Proteomes" id="UP001190700">
    <property type="component" value="Unassembled WGS sequence"/>
</dbReference>
<keyword evidence="4" id="KW-0788">Thiol protease</keyword>
<dbReference type="InterPro" id="IPR038765">
    <property type="entry name" value="Papain-like_cys_pep_sf"/>
</dbReference>
<evidence type="ECO:0000256" key="5">
    <source>
        <dbReference type="SAM" id="MobiDB-lite"/>
    </source>
</evidence>
<dbReference type="GO" id="GO:0006508">
    <property type="term" value="P:proteolysis"/>
    <property type="evidence" value="ECO:0007669"/>
    <property type="project" value="UniProtKB-KW"/>
</dbReference>
<evidence type="ECO:0000256" key="1">
    <source>
        <dbReference type="ARBA" id="ARBA00005234"/>
    </source>
</evidence>
<evidence type="ECO:0000256" key="3">
    <source>
        <dbReference type="ARBA" id="ARBA00022801"/>
    </source>
</evidence>
<dbReference type="PANTHER" id="PTHR46468:SF1">
    <property type="entry name" value="SENTRIN-SPECIFIC PROTEASE 8"/>
    <property type="match status" value="1"/>
</dbReference>
<keyword evidence="2" id="KW-0645">Protease</keyword>
<dbReference type="GO" id="GO:0000338">
    <property type="term" value="P:protein deneddylation"/>
    <property type="evidence" value="ECO:0007669"/>
    <property type="project" value="TreeGrafter"/>
</dbReference>
<feature type="region of interest" description="Disordered" evidence="5">
    <location>
        <begin position="1103"/>
        <end position="1125"/>
    </location>
</feature>
<gene>
    <name evidence="7" type="ORF">CYMTET_3878</name>
</gene>
<dbReference type="InterPro" id="IPR044613">
    <property type="entry name" value="Nep1/2-like"/>
</dbReference>
<sequence>MFAGKEAWALLAASSTDVAVVERTLVEYEAKHGTNPKNKINLCILDKVKRKTNALLQILTRTRDLQTVHDERKKCLRSTSYTMNAVIQAFVLEEYKTYHMRGTPTNESRIWNATLVFSFLGYIKNVESDTSPDEVRTFRGLYDSEETDEWQIVPICDFGHVFHLLGERSKGGDSNDDELRLHLNVGRRILDVLCSFDFADTSEEHLRSLKTGDRYVIRYLLSDTARLSAAINCAHWLGVKDVRLVSREQVKSLSQFTSLTYEYGKCEYDEIYLYTILRVQKSLSKDAELLIQGYEEELLSVQEAIVIHPGIKLYAELRATVNGEPPRNSQEQQQLALVAAPTLGPSSKIFEVRDGDDVEVDKKLDNIFEFVLGDIVSRDETRESVLVVTPLVQQLRDCDKASLKNKNVGQFPAFRKHFEAIFSLFLDDSTNHAMYGEYVRVVIKIWTNLLTSNPKEAIYMMLQLFALRTSLNPFYDIYMLNDRCATEYLFKNERLNIPYRMPRADREAEEFIYKAAMKVAMLRVIEDVHDHDSFRVELINKIHLFVADAYFLKLLRSVEQGNEQADRIAKIRAYYEEITTAAERSSEGPAGGQQAHTPDADPTATDLAPLLWPLNQSIPSAPPLPNSLSTAQDGGIDSQEEGIASQEEGIARQDESNDGQDEGNDGQDGGIGSQNQDILNMDLQEVANFIYNGDSEERMSDADPVNPALPSWSGDLRDFSASPYNPSLSGPADPEGRKRCVSTWCEPSINQRSPDGDSPDESRNSQSPTALPIAQSQCYPSSVPNRPGFQGLANALSANMRNPNLSFQDSPSCTGSSQAGAWHQLQYIYGTPSPIPSPENAPRNLGLNDCAQLHYEGNSLNSSPDSLHAQLDEDLANAQLANAQLANDSDPGSLSSAPLADAPLPLFSRSTDQPTLFDSAFFVKFASEVQTAFSSEEACPNHLVRNVMKFVQEDTFVSKLVTHCSDDASLALRWISVFHCCESRTNESLEWTYTYPFGEEKERLPIHSTLVDGFVEACTTRLCKMDPTLVVPWAAFECASRIGVVSETKESALAGLEYLSNLTSNTYEYGKHEYAEIYSFTVERIKRSILQNRHLAGATECGWERDDNCPQPDATSLPEPSTDAIPSAVDNASKLPTQQLSEDHIESIFQNGRSFHKKGASVVLNTVYDHLTTFEGSADNNKSSVTLNEYKGGYLSEEFDPNVFLRKLNFDNQGTDWLQDFANWLEGVMFTIWQPREDGYEPRRASPTVSSELDETVEDVVDLSDLANAQIGVGDRPSSKRRVEICRLKSAVNALVRCDRKAIMVRYSSPYAIGAEYTMEARHFFILLNKRWLDDTIMNAYYVLLSDKLHREKKHELVLLHTHVHSLLSTKVSDGDSAGVDTHFDARARFYLSAVLVNGNHWISVLVDVVDAKAYVYDSLYLESASYSDSIMHGLRGILRTHRKKAGVAYADDRGPALSYIKKAPKQKNCRDCGMYALAFAHAQVGAVRGRSLRMGADVEHYGRENLAASLQRTYVP</sequence>
<evidence type="ECO:0000313" key="7">
    <source>
        <dbReference type="EMBL" id="KAK3288660.1"/>
    </source>
</evidence>
<name>A0AAE0H2R6_9CHLO</name>
<comment type="caution">
    <text evidence="7">The sequence shown here is derived from an EMBL/GenBank/DDBJ whole genome shotgun (WGS) entry which is preliminary data.</text>
</comment>
<comment type="similarity">
    <text evidence="1">Belongs to the peptidase C48 family.</text>
</comment>
<evidence type="ECO:0000256" key="4">
    <source>
        <dbReference type="ARBA" id="ARBA00022807"/>
    </source>
</evidence>
<accession>A0AAE0H2R6</accession>
<dbReference type="Pfam" id="PF02902">
    <property type="entry name" value="Peptidase_C48"/>
    <property type="match status" value="1"/>
</dbReference>
<proteinExistence type="inferred from homology"/>
<reference evidence="7 8" key="1">
    <citation type="journal article" date="2015" name="Genome Biol. Evol.">
        <title>Comparative Genomics of a Bacterivorous Green Alga Reveals Evolutionary Causalities and Consequences of Phago-Mixotrophic Mode of Nutrition.</title>
        <authorList>
            <person name="Burns J.A."/>
            <person name="Paasch A."/>
            <person name="Narechania A."/>
            <person name="Kim E."/>
        </authorList>
    </citation>
    <scope>NUCLEOTIDE SEQUENCE [LARGE SCALE GENOMIC DNA]</scope>
    <source>
        <strain evidence="7 8">PLY_AMNH</strain>
    </source>
</reference>
<dbReference type="PANTHER" id="PTHR46468">
    <property type="entry name" value="SENTRIN-SPECIFIC PROTEASE 8"/>
    <property type="match status" value="1"/>
</dbReference>
<organism evidence="7 8">
    <name type="scientific">Cymbomonas tetramitiformis</name>
    <dbReference type="NCBI Taxonomy" id="36881"/>
    <lineage>
        <taxon>Eukaryota</taxon>
        <taxon>Viridiplantae</taxon>
        <taxon>Chlorophyta</taxon>
        <taxon>Pyramimonadophyceae</taxon>
        <taxon>Pyramimonadales</taxon>
        <taxon>Pyramimonadaceae</taxon>
        <taxon>Cymbomonas</taxon>
    </lineage>
</organism>
<dbReference type="InterPro" id="IPR003653">
    <property type="entry name" value="Peptidase_C48_C"/>
</dbReference>
<feature type="compositionally biased region" description="Acidic residues" evidence="5">
    <location>
        <begin position="656"/>
        <end position="665"/>
    </location>
</feature>
<feature type="region of interest" description="Disordered" evidence="5">
    <location>
        <begin position="582"/>
        <end position="675"/>
    </location>
</feature>
<dbReference type="GO" id="GO:0008234">
    <property type="term" value="F:cysteine-type peptidase activity"/>
    <property type="evidence" value="ECO:0007669"/>
    <property type="project" value="UniProtKB-KW"/>
</dbReference>
<evidence type="ECO:0000256" key="2">
    <source>
        <dbReference type="ARBA" id="ARBA00022670"/>
    </source>
</evidence>
<dbReference type="SUPFAM" id="SSF54001">
    <property type="entry name" value="Cysteine proteinases"/>
    <property type="match status" value="1"/>
</dbReference>
<dbReference type="PROSITE" id="PS50600">
    <property type="entry name" value="ULP_PROTEASE"/>
    <property type="match status" value="1"/>
</dbReference>
<feature type="region of interest" description="Disordered" evidence="5">
    <location>
        <begin position="747"/>
        <end position="770"/>
    </location>
</feature>
<dbReference type="Gene3D" id="3.40.395.10">
    <property type="entry name" value="Adenoviral Proteinase, Chain A"/>
    <property type="match status" value="1"/>
</dbReference>
<evidence type="ECO:0000259" key="6">
    <source>
        <dbReference type="PROSITE" id="PS50600"/>
    </source>
</evidence>
<keyword evidence="8" id="KW-1185">Reference proteome</keyword>
<evidence type="ECO:0000313" key="8">
    <source>
        <dbReference type="Proteomes" id="UP001190700"/>
    </source>
</evidence>
<keyword evidence="3" id="KW-0378">Hydrolase</keyword>